<dbReference type="InterPro" id="IPR005502">
    <property type="entry name" value="Ribosyl_crysJ1"/>
</dbReference>
<comment type="cofactor">
    <cofactor evidence="1">
        <name>Mg(2+)</name>
        <dbReference type="ChEBI" id="CHEBI:18420"/>
    </cofactor>
    <text evidence="1">Binds 2 magnesium ions per subunit.</text>
</comment>
<reference evidence="2" key="1">
    <citation type="submission" date="2023-05" db="EMBL/GenBank/DDBJ databases">
        <authorList>
            <person name="Zhang X."/>
        </authorList>
    </citation>
    <scope>NUCLEOTIDE SEQUENCE</scope>
    <source>
        <strain evidence="2">YF14B1</strain>
    </source>
</reference>
<dbReference type="PANTHER" id="PTHR16222">
    <property type="entry name" value="ADP-RIBOSYLGLYCOHYDROLASE"/>
    <property type="match status" value="1"/>
</dbReference>
<feature type="binding site" evidence="1">
    <location>
        <position position="35"/>
    </location>
    <ligand>
        <name>Mg(2+)</name>
        <dbReference type="ChEBI" id="CHEBI:18420"/>
        <label>1</label>
    </ligand>
</feature>
<name>A0AAE3QRK6_9BACT</name>
<dbReference type="AlphaFoldDB" id="A0AAE3QRK6"/>
<dbReference type="Pfam" id="PF03747">
    <property type="entry name" value="ADP_ribosyl_GH"/>
    <property type="match status" value="1"/>
</dbReference>
<feature type="binding site" evidence="1">
    <location>
        <position position="36"/>
    </location>
    <ligand>
        <name>Mg(2+)</name>
        <dbReference type="ChEBI" id="CHEBI:18420"/>
        <label>1</label>
    </ligand>
</feature>
<dbReference type="InterPro" id="IPR050792">
    <property type="entry name" value="ADP-ribosylglycohydrolase"/>
</dbReference>
<dbReference type="InterPro" id="IPR036705">
    <property type="entry name" value="Ribosyl_crysJ1_sf"/>
</dbReference>
<dbReference type="Gene3D" id="1.10.4080.10">
    <property type="entry name" value="ADP-ribosylation/Crystallin J1"/>
    <property type="match status" value="1"/>
</dbReference>
<evidence type="ECO:0000256" key="1">
    <source>
        <dbReference type="PIRSR" id="PIRSR605502-1"/>
    </source>
</evidence>
<feature type="binding site" evidence="1">
    <location>
        <position position="210"/>
    </location>
    <ligand>
        <name>Mg(2+)</name>
        <dbReference type="ChEBI" id="CHEBI:18420"/>
        <label>1</label>
    </ligand>
</feature>
<evidence type="ECO:0000313" key="3">
    <source>
        <dbReference type="Proteomes" id="UP001241110"/>
    </source>
</evidence>
<comment type="caution">
    <text evidence="2">The sequence shown here is derived from an EMBL/GenBank/DDBJ whole genome shotgun (WGS) entry which is preliminary data.</text>
</comment>
<dbReference type="PANTHER" id="PTHR16222:SF12">
    <property type="entry name" value="ADP-RIBOSYLGLYCOHYDROLASE-RELATED"/>
    <property type="match status" value="1"/>
</dbReference>
<protein>
    <submittedName>
        <fullName evidence="2">ADP-ribosylglycohydrolase family protein</fullName>
    </submittedName>
</protein>
<dbReference type="SUPFAM" id="SSF101478">
    <property type="entry name" value="ADP-ribosylglycohydrolase"/>
    <property type="match status" value="1"/>
</dbReference>
<feature type="binding site" evidence="1">
    <location>
        <position position="208"/>
    </location>
    <ligand>
        <name>Mg(2+)</name>
        <dbReference type="ChEBI" id="CHEBI:18420"/>
        <label>1</label>
    </ligand>
</feature>
<feature type="binding site" evidence="1">
    <location>
        <position position="34"/>
    </location>
    <ligand>
        <name>Mg(2+)</name>
        <dbReference type="ChEBI" id="CHEBI:18420"/>
        <label>1</label>
    </ligand>
</feature>
<dbReference type="GO" id="GO:0046872">
    <property type="term" value="F:metal ion binding"/>
    <property type="evidence" value="ECO:0007669"/>
    <property type="project" value="UniProtKB-KW"/>
</dbReference>
<feature type="binding site" evidence="1">
    <location>
        <position position="211"/>
    </location>
    <ligand>
        <name>Mg(2+)</name>
        <dbReference type="ChEBI" id="CHEBI:18420"/>
        <label>1</label>
    </ligand>
</feature>
<dbReference type="RefSeq" id="WP_313979092.1">
    <property type="nucleotide sequence ID" value="NZ_JASJOS010000005.1"/>
</dbReference>
<dbReference type="Proteomes" id="UP001241110">
    <property type="component" value="Unassembled WGS sequence"/>
</dbReference>
<gene>
    <name evidence="2" type="ORF">QNI16_12895</name>
</gene>
<dbReference type="EMBL" id="JASJOS010000005">
    <property type="protein sequence ID" value="MDJ1481388.1"/>
    <property type="molecule type" value="Genomic_DNA"/>
</dbReference>
<sequence>MLGAIAGDIIGSLYEIRGLKTMDFPLFVPESRFTDDTVLTLAVADALLDSGRYAEKIHSYGNKYPLAGYGKSFRDWLQSTDLQPYTSWGNGSAMRVSPVAYVYGSLDEVLQEAEKSAVVTHNHPEGVKGAQAIAAAVFLARKGSSKQEIKEYVQNTFGYNLERSIEQIRPDYKFDVSCQGSVPESIIAFLESTDVENAIRLAISLGGDTDTMACMAGSIAEPFYGGLPKEIEIEVRKRLTTDLLQTMDAFLTQFPTK</sequence>
<organism evidence="2 3">
    <name type="scientific">Xanthocytophaga flava</name>
    <dbReference type="NCBI Taxonomy" id="3048013"/>
    <lineage>
        <taxon>Bacteria</taxon>
        <taxon>Pseudomonadati</taxon>
        <taxon>Bacteroidota</taxon>
        <taxon>Cytophagia</taxon>
        <taxon>Cytophagales</taxon>
        <taxon>Rhodocytophagaceae</taxon>
        <taxon>Xanthocytophaga</taxon>
    </lineage>
</organism>
<proteinExistence type="predicted"/>
<keyword evidence="1" id="KW-0460">Magnesium</keyword>
<accession>A0AAE3QRK6</accession>
<keyword evidence="1" id="KW-0479">Metal-binding</keyword>
<evidence type="ECO:0000313" key="2">
    <source>
        <dbReference type="EMBL" id="MDJ1481388.1"/>
    </source>
</evidence>